<organism evidence="2 3">
    <name type="scientific">Tanacetum coccineum</name>
    <dbReference type="NCBI Taxonomy" id="301880"/>
    <lineage>
        <taxon>Eukaryota</taxon>
        <taxon>Viridiplantae</taxon>
        <taxon>Streptophyta</taxon>
        <taxon>Embryophyta</taxon>
        <taxon>Tracheophyta</taxon>
        <taxon>Spermatophyta</taxon>
        <taxon>Magnoliopsida</taxon>
        <taxon>eudicotyledons</taxon>
        <taxon>Gunneridae</taxon>
        <taxon>Pentapetalae</taxon>
        <taxon>asterids</taxon>
        <taxon>campanulids</taxon>
        <taxon>Asterales</taxon>
        <taxon>Asteraceae</taxon>
        <taxon>Asteroideae</taxon>
        <taxon>Anthemideae</taxon>
        <taxon>Anthemidinae</taxon>
        <taxon>Tanacetum</taxon>
    </lineage>
</organism>
<dbReference type="PANTHER" id="PTHR34687">
    <property type="entry name" value="CHAPERONE PROTEIN DNAJ-LIKE PROTEIN"/>
    <property type="match status" value="1"/>
</dbReference>
<evidence type="ECO:0000256" key="1">
    <source>
        <dbReference type="SAM" id="SignalP"/>
    </source>
</evidence>
<accession>A0ABQ5IG20</accession>
<feature type="chain" id="PRO_5046222163" evidence="1">
    <location>
        <begin position="19"/>
        <end position="101"/>
    </location>
</feature>
<evidence type="ECO:0000313" key="2">
    <source>
        <dbReference type="EMBL" id="GJT98352.1"/>
    </source>
</evidence>
<dbReference type="PANTHER" id="PTHR34687:SF1">
    <property type="entry name" value="CHAPERONE PROTEIN DNAJ-LIKE PROTEIN"/>
    <property type="match status" value="1"/>
</dbReference>
<keyword evidence="1" id="KW-0732">Signal</keyword>
<feature type="signal peptide" evidence="1">
    <location>
        <begin position="1"/>
        <end position="18"/>
    </location>
</feature>
<protein>
    <submittedName>
        <fullName evidence="2">Uncharacterized protein</fullName>
    </submittedName>
</protein>
<dbReference type="Proteomes" id="UP001151760">
    <property type="component" value="Unassembled WGS sequence"/>
</dbReference>
<reference evidence="2" key="2">
    <citation type="submission" date="2022-01" db="EMBL/GenBank/DDBJ databases">
        <authorList>
            <person name="Yamashiro T."/>
            <person name="Shiraishi A."/>
            <person name="Satake H."/>
            <person name="Nakayama K."/>
        </authorList>
    </citation>
    <scope>NUCLEOTIDE SEQUENCE</scope>
</reference>
<dbReference type="EMBL" id="BQNB010020667">
    <property type="protein sequence ID" value="GJT98352.1"/>
    <property type="molecule type" value="Genomic_DNA"/>
</dbReference>
<evidence type="ECO:0000313" key="3">
    <source>
        <dbReference type="Proteomes" id="UP001151760"/>
    </source>
</evidence>
<comment type="caution">
    <text evidence="2">The sequence shown here is derived from an EMBL/GenBank/DDBJ whole genome shotgun (WGS) entry which is preliminary data.</text>
</comment>
<gene>
    <name evidence="2" type="ORF">Tco_1093870</name>
</gene>
<name>A0ABQ5IG20_9ASTR</name>
<proteinExistence type="predicted"/>
<sequence length="101" mass="10330">MGPIILTQLATGISMLAGEAVVKSVMDQCNMVGPGSDRFPKCACCNGSGRVNCLCNRWSDGDRGCKACAGLGHMVCSSCGGGGTGHPLPVQISVCPPNRPY</sequence>
<keyword evidence="3" id="KW-1185">Reference proteome</keyword>
<reference evidence="2" key="1">
    <citation type="journal article" date="2022" name="Int. J. Mol. Sci.">
        <title>Draft Genome of Tanacetum Coccineum: Genomic Comparison of Closely Related Tanacetum-Family Plants.</title>
        <authorList>
            <person name="Yamashiro T."/>
            <person name="Shiraishi A."/>
            <person name="Nakayama K."/>
            <person name="Satake H."/>
        </authorList>
    </citation>
    <scope>NUCLEOTIDE SEQUENCE</scope>
</reference>